<sequence length="121" mass="13749">MLQALDRFKLEAKTRLTGIHHLNVMLGFLNPHALLQSESHNGFTNAVKSTYEEEVNVLELAVEIDRFKRLVRSGETTFDVRRSNAQGKSMPDFEKPVYCTGCDAIFVRCSCPGFVIHYVKD</sequence>
<evidence type="ECO:0000313" key="1">
    <source>
        <dbReference type="EMBL" id="CAK8685104.1"/>
    </source>
</evidence>
<keyword evidence="2" id="KW-1185">Reference proteome</keyword>
<proteinExistence type="predicted"/>
<accession>A0ABP0FZT6</accession>
<dbReference type="Proteomes" id="UP001642483">
    <property type="component" value="Unassembled WGS sequence"/>
</dbReference>
<organism evidence="1 2">
    <name type="scientific">Clavelina lepadiformis</name>
    <name type="common">Light-bulb sea squirt</name>
    <name type="synonym">Ascidia lepadiformis</name>
    <dbReference type="NCBI Taxonomy" id="159417"/>
    <lineage>
        <taxon>Eukaryota</taxon>
        <taxon>Metazoa</taxon>
        <taxon>Chordata</taxon>
        <taxon>Tunicata</taxon>
        <taxon>Ascidiacea</taxon>
        <taxon>Aplousobranchia</taxon>
        <taxon>Clavelinidae</taxon>
        <taxon>Clavelina</taxon>
    </lineage>
</organism>
<evidence type="ECO:0000313" key="2">
    <source>
        <dbReference type="Proteomes" id="UP001642483"/>
    </source>
</evidence>
<comment type="caution">
    <text evidence="1">The sequence shown here is derived from an EMBL/GenBank/DDBJ whole genome shotgun (WGS) entry which is preliminary data.</text>
</comment>
<name>A0ABP0FZT6_CLALP</name>
<reference evidence="1 2" key="1">
    <citation type="submission" date="2024-02" db="EMBL/GenBank/DDBJ databases">
        <authorList>
            <person name="Daric V."/>
            <person name="Darras S."/>
        </authorList>
    </citation>
    <scope>NUCLEOTIDE SEQUENCE [LARGE SCALE GENOMIC DNA]</scope>
</reference>
<dbReference type="EMBL" id="CAWYQH010000099">
    <property type="protein sequence ID" value="CAK8685104.1"/>
    <property type="molecule type" value="Genomic_DNA"/>
</dbReference>
<protein>
    <submittedName>
        <fullName evidence="1">Uncharacterized protein</fullName>
    </submittedName>
</protein>
<gene>
    <name evidence="1" type="ORF">CVLEPA_LOCUS16259</name>
</gene>